<protein>
    <submittedName>
        <fullName evidence="1">Uncharacterized protein</fullName>
    </submittedName>
</protein>
<evidence type="ECO:0000313" key="2">
    <source>
        <dbReference type="Proteomes" id="UP001153269"/>
    </source>
</evidence>
<sequence length="195" mass="22037">MADMNAPQKSPAKGGNVSPTLINTRKITAAMLKAMNVHVLRRRRRRRAPKLFPRHRIVCIVCRQLLCSFNTSLIIRSECEMLLALNFHLEGLCQATGHDASRCSASPGKIIKRSQLLPQGQFSHRADGERRTAHRGAGFYVNEQRESPFSSSPLSLNPIMCHHASPTRLFPSYQQRRLPILLNCLLCKVTAEERR</sequence>
<comment type="caution">
    <text evidence="1">The sequence shown here is derived from an EMBL/GenBank/DDBJ whole genome shotgun (WGS) entry which is preliminary data.</text>
</comment>
<name>A0A9N7YCA2_PLEPL</name>
<organism evidence="1 2">
    <name type="scientific">Pleuronectes platessa</name>
    <name type="common">European plaice</name>
    <dbReference type="NCBI Taxonomy" id="8262"/>
    <lineage>
        <taxon>Eukaryota</taxon>
        <taxon>Metazoa</taxon>
        <taxon>Chordata</taxon>
        <taxon>Craniata</taxon>
        <taxon>Vertebrata</taxon>
        <taxon>Euteleostomi</taxon>
        <taxon>Actinopterygii</taxon>
        <taxon>Neopterygii</taxon>
        <taxon>Teleostei</taxon>
        <taxon>Neoteleostei</taxon>
        <taxon>Acanthomorphata</taxon>
        <taxon>Carangaria</taxon>
        <taxon>Pleuronectiformes</taxon>
        <taxon>Pleuronectoidei</taxon>
        <taxon>Pleuronectidae</taxon>
        <taxon>Pleuronectes</taxon>
    </lineage>
</organism>
<gene>
    <name evidence="1" type="ORF">PLEPLA_LOCUS6917</name>
</gene>
<dbReference type="EMBL" id="CADEAL010000364">
    <property type="protein sequence ID" value="CAB1419089.1"/>
    <property type="molecule type" value="Genomic_DNA"/>
</dbReference>
<dbReference type="Proteomes" id="UP001153269">
    <property type="component" value="Unassembled WGS sequence"/>
</dbReference>
<evidence type="ECO:0000313" key="1">
    <source>
        <dbReference type="EMBL" id="CAB1419089.1"/>
    </source>
</evidence>
<accession>A0A9N7YCA2</accession>
<dbReference type="AlphaFoldDB" id="A0A9N7YCA2"/>
<keyword evidence="2" id="KW-1185">Reference proteome</keyword>
<proteinExistence type="predicted"/>
<reference evidence="1" key="1">
    <citation type="submission" date="2020-03" db="EMBL/GenBank/DDBJ databases">
        <authorList>
            <person name="Weist P."/>
        </authorList>
    </citation>
    <scope>NUCLEOTIDE SEQUENCE</scope>
</reference>